<accession>A0A7I8ILW5</accession>
<evidence type="ECO:0000256" key="1">
    <source>
        <dbReference type="ARBA" id="ARBA00022729"/>
    </source>
</evidence>
<dbReference type="EMBL" id="LR743591">
    <property type="protein sequence ID" value="CAA2618425.1"/>
    <property type="molecule type" value="Genomic_DNA"/>
</dbReference>
<evidence type="ECO:0000259" key="3">
    <source>
        <dbReference type="SMART" id="SM00768"/>
    </source>
</evidence>
<dbReference type="Gene3D" id="1.20.58.1040">
    <property type="match status" value="1"/>
</dbReference>
<dbReference type="Proteomes" id="UP001189122">
    <property type="component" value="Unassembled WGS sequence"/>
</dbReference>
<feature type="domain" description="X8" evidence="3">
    <location>
        <begin position="222"/>
        <end position="295"/>
    </location>
</feature>
<evidence type="ECO:0000313" key="4">
    <source>
        <dbReference type="EMBL" id="CAA2618425.1"/>
    </source>
</evidence>
<feature type="region of interest" description="Disordered" evidence="2">
    <location>
        <begin position="94"/>
        <end position="190"/>
    </location>
</feature>
<evidence type="ECO:0000313" key="5">
    <source>
        <dbReference type="Proteomes" id="UP001189122"/>
    </source>
</evidence>
<protein>
    <recommendedName>
        <fullName evidence="3">X8 domain-containing protein</fullName>
    </recommendedName>
</protein>
<dbReference type="PRINTS" id="PR01217">
    <property type="entry name" value="PRICHEXTENSN"/>
</dbReference>
<keyword evidence="1" id="KW-0732">Signal</keyword>
<gene>
    <name evidence="4" type="ORF">SI7747_04004592</name>
</gene>
<dbReference type="SMART" id="SM00768">
    <property type="entry name" value="X8"/>
    <property type="match status" value="1"/>
</dbReference>
<dbReference type="InterPro" id="IPR012946">
    <property type="entry name" value="X8"/>
</dbReference>
<dbReference type="InterPro" id="IPR044788">
    <property type="entry name" value="X8_dom_prot"/>
</dbReference>
<reference evidence="4 5" key="1">
    <citation type="submission" date="2019-12" db="EMBL/GenBank/DDBJ databases">
        <authorList>
            <person name="Scholz U."/>
            <person name="Mascher M."/>
            <person name="Fiebig A."/>
        </authorList>
    </citation>
    <scope>NUCLEOTIDE SEQUENCE</scope>
</reference>
<keyword evidence="5" id="KW-1185">Reference proteome</keyword>
<dbReference type="Pfam" id="PF07983">
    <property type="entry name" value="X8"/>
    <property type="match status" value="1"/>
</dbReference>
<dbReference type="PANTHER" id="PTHR31044">
    <property type="entry name" value="BETA-1,3 GLUCANASE"/>
    <property type="match status" value="1"/>
</dbReference>
<evidence type="ECO:0000256" key="2">
    <source>
        <dbReference type="SAM" id="MobiDB-lite"/>
    </source>
</evidence>
<name>A0A7I8ILW5_SPIIN</name>
<feature type="compositionally biased region" description="Pro residues" evidence="2">
    <location>
        <begin position="105"/>
        <end position="149"/>
    </location>
</feature>
<feature type="compositionally biased region" description="Pro residues" evidence="2">
    <location>
        <begin position="158"/>
        <end position="169"/>
    </location>
</feature>
<dbReference type="GO" id="GO:0009506">
    <property type="term" value="C:plasmodesma"/>
    <property type="evidence" value="ECO:0007669"/>
    <property type="project" value="UniProtKB-ARBA"/>
</dbReference>
<sequence>MGSPPVSPSAQGDPLYCIYPPPPVSFPPFDFPSPPNYLGTPNLPSPPYPPPPVYFPPFDFPSPPNYLGTPNLPSPPFSVPSPFAILPSPPEFVPNPPDYAYTPPDYAPSPPGYAPSPPEYIAPSPPGFVPNPPDYAPNPPEYAPSPPEYTAPTLPGFVPSPPDYTPNPPGYASSPPEYAPNPPENEPSPPEYVPRPIVFLPPVVYPPPSVPPPPFTAAPNALWCVAKPSVPEPIIQEAMNYACGSGADCDSILPSGSCFQPDSVISHASYAFNSYWQRTRAAGGPATSAAPPCSSPRTQVISLPPLFDDSSPSFDGCRFITILLQGVDGRG</sequence>
<dbReference type="AlphaFoldDB" id="A0A7I8ILW5"/>
<organism evidence="4">
    <name type="scientific">Spirodela intermedia</name>
    <name type="common">Intermediate duckweed</name>
    <dbReference type="NCBI Taxonomy" id="51605"/>
    <lineage>
        <taxon>Eukaryota</taxon>
        <taxon>Viridiplantae</taxon>
        <taxon>Streptophyta</taxon>
        <taxon>Embryophyta</taxon>
        <taxon>Tracheophyta</taxon>
        <taxon>Spermatophyta</taxon>
        <taxon>Magnoliopsida</taxon>
        <taxon>Liliopsida</taxon>
        <taxon>Araceae</taxon>
        <taxon>Lemnoideae</taxon>
        <taxon>Spirodela</taxon>
    </lineage>
</organism>
<proteinExistence type="predicted"/>
<dbReference type="EMBL" id="CACRZD030000004">
    <property type="protein sequence ID" value="CAA6658142.1"/>
    <property type="molecule type" value="Genomic_DNA"/>
</dbReference>
<feature type="compositionally biased region" description="Pro residues" evidence="2">
    <location>
        <begin position="177"/>
        <end position="190"/>
    </location>
</feature>
<dbReference type="PANTHER" id="PTHR31044:SF28">
    <property type="entry name" value="CARBOHYDRATE-BINDING X8 DOMAIN SUPERFAMILY PROTEIN"/>
    <property type="match status" value="1"/>
</dbReference>